<evidence type="ECO:0000259" key="1">
    <source>
        <dbReference type="PROSITE" id="PS50011"/>
    </source>
</evidence>
<dbReference type="InterPro" id="IPR011990">
    <property type="entry name" value="TPR-like_helical_dom_sf"/>
</dbReference>
<gene>
    <name evidence="2" type="ORF">M9Y10_001704</name>
</gene>
<dbReference type="SMART" id="SM00028">
    <property type="entry name" value="TPR"/>
    <property type="match status" value="5"/>
</dbReference>
<reference evidence="2 3" key="1">
    <citation type="submission" date="2024-04" db="EMBL/GenBank/DDBJ databases">
        <title>Tritrichomonas musculus Genome.</title>
        <authorList>
            <person name="Alves-Ferreira E."/>
            <person name="Grigg M."/>
            <person name="Lorenzi H."/>
            <person name="Galac M."/>
        </authorList>
    </citation>
    <scope>NUCLEOTIDE SEQUENCE [LARGE SCALE GENOMIC DNA]</scope>
    <source>
        <strain evidence="2 3">EAF2021</strain>
    </source>
</reference>
<dbReference type="InterPro" id="IPR006597">
    <property type="entry name" value="Sel1-like"/>
</dbReference>
<evidence type="ECO:0000313" key="3">
    <source>
        <dbReference type="Proteomes" id="UP001470230"/>
    </source>
</evidence>
<proteinExistence type="predicted"/>
<dbReference type="PROSITE" id="PS50011">
    <property type="entry name" value="PROTEIN_KINASE_DOM"/>
    <property type="match status" value="1"/>
</dbReference>
<dbReference type="Pfam" id="PF08238">
    <property type="entry name" value="Sel1"/>
    <property type="match status" value="9"/>
</dbReference>
<dbReference type="EMBL" id="JAPFFF010000001">
    <property type="protein sequence ID" value="KAK8899388.1"/>
    <property type="molecule type" value="Genomic_DNA"/>
</dbReference>
<dbReference type="InterPro" id="IPR008271">
    <property type="entry name" value="Ser/Thr_kinase_AS"/>
</dbReference>
<dbReference type="PROSITE" id="PS00108">
    <property type="entry name" value="PROTEIN_KINASE_ST"/>
    <property type="match status" value="1"/>
</dbReference>
<keyword evidence="3" id="KW-1185">Reference proteome</keyword>
<dbReference type="PANTHER" id="PTHR43628:SF1">
    <property type="entry name" value="CHITIN SYNTHASE REGULATORY FACTOR 2-RELATED"/>
    <property type="match status" value="1"/>
</dbReference>
<dbReference type="Proteomes" id="UP001470230">
    <property type="component" value="Unassembled WGS sequence"/>
</dbReference>
<dbReference type="SUPFAM" id="SSF56112">
    <property type="entry name" value="Protein kinase-like (PK-like)"/>
    <property type="match status" value="1"/>
</dbReference>
<protein>
    <recommendedName>
        <fullName evidence="1">Protein kinase domain-containing protein</fullName>
    </recommendedName>
</protein>
<dbReference type="SUPFAM" id="SSF81901">
    <property type="entry name" value="HCP-like"/>
    <property type="match status" value="2"/>
</dbReference>
<accession>A0ABR2L8L0</accession>
<dbReference type="PANTHER" id="PTHR43628">
    <property type="entry name" value="ACTIVATOR OF C KINASE PROTEIN 1-RELATED"/>
    <property type="match status" value="1"/>
</dbReference>
<name>A0ABR2L8L0_9EUKA</name>
<dbReference type="SMART" id="SM00671">
    <property type="entry name" value="SEL1"/>
    <property type="match status" value="12"/>
</dbReference>
<dbReference type="InterPro" id="IPR000719">
    <property type="entry name" value="Prot_kinase_dom"/>
</dbReference>
<dbReference type="InterPro" id="IPR052945">
    <property type="entry name" value="Mitotic_Regulator"/>
</dbReference>
<dbReference type="Pfam" id="PF00069">
    <property type="entry name" value="Pkinase"/>
    <property type="match status" value="1"/>
</dbReference>
<dbReference type="InterPro" id="IPR019734">
    <property type="entry name" value="TPR_rpt"/>
</dbReference>
<evidence type="ECO:0000313" key="2">
    <source>
        <dbReference type="EMBL" id="KAK8899388.1"/>
    </source>
</evidence>
<organism evidence="2 3">
    <name type="scientific">Tritrichomonas musculus</name>
    <dbReference type="NCBI Taxonomy" id="1915356"/>
    <lineage>
        <taxon>Eukaryota</taxon>
        <taxon>Metamonada</taxon>
        <taxon>Parabasalia</taxon>
        <taxon>Tritrichomonadida</taxon>
        <taxon>Tritrichomonadidae</taxon>
        <taxon>Tritrichomonas</taxon>
    </lineage>
</organism>
<feature type="domain" description="Protein kinase" evidence="1">
    <location>
        <begin position="186"/>
        <end position="467"/>
    </location>
</feature>
<sequence>MNRHDLALSHFQEIPQEYKTDLEAIKSKVFQNAYKKFDFYYCHYESNQDVNITMLKSVIKEYKFITYRIVQLTNMEEISSSTVVNIIICVEKKCFIIESIRFSIIQKIFENFNSLLINVSANLKDLKAALENNSEIEEVSSFCTHFEEIIESNSFIKYTIQPIIAYLLRRNFCPSNFFKDQTFFSFDQILSAMKESDPSIYEKISKNDVKEFEESDFIKLRIVWYTENKKLYFVVHIDTFYVFLMKENIGYVDEKSIKHETEFCTNSSHKCLTRFYGLIKESDRVKGFVYEFMSNETLKKLIEKRNGQIGQLFIWKSLLRISKGIEYLHSHNLIHRDIKPSNILINNNEKVFISDFETIKSKDMSEENEMTQNIGSFIYSSPEQMNGREVGFPTDIYSLGQIMFFLIEKKDMYDTKDIYLIADLKAKSYVPKMENAPKEISNLIIQCVNSDPKERPTIDIIKGYIYYSIGKSYLEEKNTSKAKKYFELSKQLNNSYGFYGLGQLYLEGNGCEQDKKKGKEYIEKSIDLNNDEALNYLGKLHYYGDILEKNSDKALECFELAAKQNNIKSIYNLATTYYRGDIVKKDISKSIEYFECLARLNFPPAFNCLGYIYSESRDIQRDYSKAKYYLQIAADLNDSVGLYNLAKMYFRGSGIPKDYSKARMYFKRSAQQNHSDSLFHLGLIYYEGLDVKPDLSTAKDYFELSAKQKNSNALYYLGNFYYYGINIEPDLKKAKKYYKSAASQENSEAYCMLGEFYFKRKKFLKAKKNFELSESYNNVEAHYNLGVLYENGIGIEKDIEKAIEHYSKCAEVYEYKIYFNYDDCFYEIDKYNKNFYLSQNDLALIYLFEFDNVEMAEQYLRKAGLNGYPYAQYNLALLSQFFTHDYELANRMFSGASEKQFALAEFMIAHFLEVKGNFEDSIPHLLKTIEYEKVPLICQNQNIFDERLEISKIIIICLVNLKLARFYLSKNDQIDVNKIRGKEFFRKAMFGTLFGLLDCSKNHSFAFQFKIQKNNEYQMPSNLKDFFLNIPFLNQDPDSNWKMFELTSGQMPQIKITIENNDENEISIKNRIPDLIIDCEDCSCEECANKKENKNYIIDPFIHGFNLIDENEEIEIDQNTILPKEKNMLEHQVQSRIDNSIRHLYYPEGLDEFFFNNNNDGEILNEIIQIIEEMDKVLFTKPNSILFGRIKNYPPI</sequence>
<dbReference type="InterPro" id="IPR011009">
    <property type="entry name" value="Kinase-like_dom_sf"/>
</dbReference>
<dbReference type="Gene3D" id="1.25.40.10">
    <property type="entry name" value="Tetratricopeptide repeat domain"/>
    <property type="match status" value="2"/>
</dbReference>
<dbReference type="SMART" id="SM00220">
    <property type="entry name" value="S_TKc"/>
    <property type="match status" value="1"/>
</dbReference>
<comment type="caution">
    <text evidence="2">The sequence shown here is derived from an EMBL/GenBank/DDBJ whole genome shotgun (WGS) entry which is preliminary data.</text>
</comment>
<dbReference type="Gene3D" id="1.10.510.10">
    <property type="entry name" value="Transferase(Phosphotransferase) domain 1"/>
    <property type="match status" value="1"/>
</dbReference>